<dbReference type="PRINTS" id="PR00765">
    <property type="entry name" value="CRBOXYPTASEA"/>
</dbReference>
<dbReference type="WBParaSite" id="PDA_v2.g109.t1">
    <property type="protein sequence ID" value="PDA_v2.g109.t1"/>
    <property type="gene ID" value="PDA_v2.g109"/>
</dbReference>
<dbReference type="GO" id="GO:0004181">
    <property type="term" value="F:metallocarboxypeptidase activity"/>
    <property type="evidence" value="ECO:0007669"/>
    <property type="project" value="InterPro"/>
</dbReference>
<evidence type="ECO:0000313" key="12">
    <source>
        <dbReference type="Proteomes" id="UP000887578"/>
    </source>
</evidence>
<accession>A0A914NZL2</accession>
<dbReference type="InterPro" id="IPR057247">
    <property type="entry name" value="CARBOXYPEPT_ZN_2"/>
</dbReference>
<evidence type="ECO:0000256" key="2">
    <source>
        <dbReference type="ARBA" id="ARBA00005988"/>
    </source>
</evidence>
<evidence type="ECO:0000256" key="1">
    <source>
        <dbReference type="ARBA" id="ARBA00001947"/>
    </source>
</evidence>
<feature type="chain" id="PRO_5037964784" evidence="10">
    <location>
        <begin position="24"/>
        <end position="656"/>
    </location>
</feature>
<sequence>MRDAGNIVCIFVAFLSFLQLTSTSPINWDSDIIASPIEVQNEKYDALTHYFGEQIQNESLFRSLDGMKNIVGEFEDVPKDRMKNHNYDEMTSWLRQFAEEYKSITHLYTIGKSLQGRELWVLIISDNPMEHELLEPEFKYVGNMHGNEVVGRETLLYLIEILCKNYGKNEYLTNMVNSTRIHIMPSMNPDGYEMGKPGDRNDLSYLGRANAANVDLNRNFPARYPSHKEESGGFQFQPEVVAVMKWILSYPFVLSANLHGGSLVANYPYDDSDSGKDGIYTPSPDDKLFVQLAYQYARAHRNMWKTGRRCGLAAMGDSFIHGITNGAGWYHLAGGMQDWQYLNSNSMEITVEQGCFKFPFGSMYPTLWNEHKFSLISYMEMVHRGVKGIVSDANGNPLGNATIRIAEGSITGGKNITTTSLGEYWRLLSPGNYKWLSRLLYTQKIEVIHADHEPYKFEIDIDNGPVKIFNISMKDIPCNLEDNQQILIRGKGNVKLALLALDSDAGDLLKQVANSTCPSSDPQINTLLKHGRLGFFPAYNQLNDLSVLKTFSPDAIILLSTGSAHSVVYNKGEFTPKLFNANAFDESVKRAFNLSIDTNSSCKSKLDEPNTSLMVDNMEISDRFQLGISIGCQPKNDSKRAEAAITGIIEVLSIVF</sequence>
<dbReference type="Gene3D" id="3.40.630.10">
    <property type="entry name" value="Zn peptidases"/>
    <property type="match status" value="1"/>
</dbReference>
<dbReference type="InterPro" id="IPR050753">
    <property type="entry name" value="Peptidase_M14_domain"/>
</dbReference>
<feature type="active site" description="Proton donor/acceptor" evidence="9">
    <location>
        <position position="352"/>
    </location>
</feature>
<dbReference type="GO" id="GO:0006518">
    <property type="term" value="P:peptide metabolic process"/>
    <property type="evidence" value="ECO:0007669"/>
    <property type="project" value="TreeGrafter"/>
</dbReference>
<dbReference type="SUPFAM" id="SSF53187">
    <property type="entry name" value="Zn-dependent exopeptidases"/>
    <property type="match status" value="1"/>
</dbReference>
<evidence type="ECO:0000256" key="4">
    <source>
        <dbReference type="ARBA" id="ARBA00022670"/>
    </source>
</evidence>
<keyword evidence="4" id="KW-0645">Protease</keyword>
<dbReference type="SUPFAM" id="SSF49464">
    <property type="entry name" value="Carboxypeptidase regulatory domain-like"/>
    <property type="match status" value="1"/>
</dbReference>
<dbReference type="Pfam" id="PF00246">
    <property type="entry name" value="Peptidase_M14"/>
    <property type="match status" value="1"/>
</dbReference>
<evidence type="ECO:0000256" key="3">
    <source>
        <dbReference type="ARBA" id="ARBA00022645"/>
    </source>
</evidence>
<keyword evidence="3" id="KW-0121">Carboxypeptidase</keyword>
<dbReference type="PANTHER" id="PTHR11532">
    <property type="entry name" value="PROTEASE M14 CARBOXYPEPTIDASE"/>
    <property type="match status" value="1"/>
</dbReference>
<dbReference type="Proteomes" id="UP000887578">
    <property type="component" value="Unplaced"/>
</dbReference>
<keyword evidence="5" id="KW-0479">Metal-binding</keyword>
<evidence type="ECO:0000256" key="7">
    <source>
        <dbReference type="ARBA" id="ARBA00022833"/>
    </source>
</evidence>
<keyword evidence="8" id="KW-0325">Glycoprotein</keyword>
<evidence type="ECO:0000313" key="13">
    <source>
        <dbReference type="WBParaSite" id="PDA_v2.g109.t1"/>
    </source>
</evidence>
<dbReference type="PROSITE" id="PS00133">
    <property type="entry name" value="CARBOXYPEPT_ZN_2"/>
    <property type="match status" value="1"/>
</dbReference>
<dbReference type="InterPro" id="IPR000834">
    <property type="entry name" value="Peptidase_M14"/>
</dbReference>
<dbReference type="InterPro" id="IPR008969">
    <property type="entry name" value="CarboxyPept-like_regulatory"/>
</dbReference>
<evidence type="ECO:0000259" key="11">
    <source>
        <dbReference type="PROSITE" id="PS52035"/>
    </source>
</evidence>
<comment type="similarity">
    <text evidence="2 9">Belongs to the peptidase M14 family.</text>
</comment>
<dbReference type="PROSITE" id="PS00132">
    <property type="entry name" value="CARBOXYPEPT_ZN_1"/>
    <property type="match status" value="1"/>
</dbReference>
<dbReference type="SMART" id="SM00631">
    <property type="entry name" value="Zn_pept"/>
    <property type="match status" value="1"/>
</dbReference>
<evidence type="ECO:0000256" key="8">
    <source>
        <dbReference type="ARBA" id="ARBA00023180"/>
    </source>
</evidence>
<feature type="domain" description="Peptidase M14" evidence="11">
    <location>
        <begin position="83"/>
        <end position="382"/>
    </location>
</feature>
<feature type="signal peptide" evidence="10">
    <location>
        <begin position="1"/>
        <end position="23"/>
    </location>
</feature>
<evidence type="ECO:0000256" key="5">
    <source>
        <dbReference type="ARBA" id="ARBA00022723"/>
    </source>
</evidence>
<dbReference type="GO" id="GO:0016485">
    <property type="term" value="P:protein processing"/>
    <property type="evidence" value="ECO:0007669"/>
    <property type="project" value="TreeGrafter"/>
</dbReference>
<reference evidence="13" key="1">
    <citation type="submission" date="2022-11" db="UniProtKB">
        <authorList>
            <consortium name="WormBaseParasite"/>
        </authorList>
    </citation>
    <scope>IDENTIFICATION</scope>
</reference>
<evidence type="ECO:0000256" key="9">
    <source>
        <dbReference type="PROSITE-ProRule" id="PRU01379"/>
    </source>
</evidence>
<comment type="cofactor">
    <cofactor evidence="1">
        <name>Zn(2+)</name>
        <dbReference type="ChEBI" id="CHEBI:29105"/>
    </cofactor>
</comment>
<keyword evidence="12" id="KW-1185">Reference proteome</keyword>
<dbReference type="CDD" id="cd11308">
    <property type="entry name" value="Peptidase_M14NE-CP-C_like"/>
    <property type="match status" value="1"/>
</dbReference>
<dbReference type="GO" id="GO:0005615">
    <property type="term" value="C:extracellular space"/>
    <property type="evidence" value="ECO:0007669"/>
    <property type="project" value="TreeGrafter"/>
</dbReference>
<keyword evidence="6" id="KW-0378">Hydrolase</keyword>
<evidence type="ECO:0000256" key="6">
    <source>
        <dbReference type="ARBA" id="ARBA00022801"/>
    </source>
</evidence>
<dbReference type="CDD" id="cd03858">
    <property type="entry name" value="M14_CP_N-E_like"/>
    <property type="match status" value="1"/>
</dbReference>
<dbReference type="PROSITE" id="PS52035">
    <property type="entry name" value="PEPTIDASE_M14"/>
    <property type="match status" value="1"/>
</dbReference>
<dbReference type="InterPro" id="IPR057246">
    <property type="entry name" value="CARBOXYPEPT_ZN_1"/>
</dbReference>
<dbReference type="GO" id="GO:0008270">
    <property type="term" value="F:zinc ion binding"/>
    <property type="evidence" value="ECO:0007669"/>
    <property type="project" value="InterPro"/>
</dbReference>
<name>A0A914NZL2_9BILA</name>
<organism evidence="12 13">
    <name type="scientific">Panagrolaimus davidi</name>
    <dbReference type="NCBI Taxonomy" id="227884"/>
    <lineage>
        <taxon>Eukaryota</taxon>
        <taxon>Metazoa</taxon>
        <taxon>Ecdysozoa</taxon>
        <taxon>Nematoda</taxon>
        <taxon>Chromadorea</taxon>
        <taxon>Rhabditida</taxon>
        <taxon>Tylenchina</taxon>
        <taxon>Panagrolaimomorpha</taxon>
        <taxon>Panagrolaimoidea</taxon>
        <taxon>Panagrolaimidae</taxon>
        <taxon>Panagrolaimus</taxon>
    </lineage>
</organism>
<keyword evidence="7" id="KW-0862">Zinc</keyword>
<protein>
    <submittedName>
        <fullName evidence="13">Peptidase M14 carboxypeptidase A domain-containing protein</fullName>
    </submittedName>
</protein>
<dbReference type="Gene3D" id="2.60.40.1120">
    <property type="entry name" value="Carboxypeptidase-like, regulatory domain"/>
    <property type="match status" value="1"/>
</dbReference>
<evidence type="ECO:0000256" key="10">
    <source>
        <dbReference type="SAM" id="SignalP"/>
    </source>
</evidence>
<dbReference type="FunFam" id="3.40.630.10:FF:000020">
    <property type="entry name" value="Carboxypeptidase D"/>
    <property type="match status" value="1"/>
</dbReference>
<dbReference type="PANTHER" id="PTHR11532:SF62">
    <property type="entry name" value="CARBOXYPEPTIDASE D"/>
    <property type="match status" value="1"/>
</dbReference>
<proteinExistence type="inferred from homology"/>
<dbReference type="AlphaFoldDB" id="A0A914NZL2"/>
<keyword evidence="10" id="KW-0732">Signal</keyword>